<dbReference type="OrthoDB" id="9803294at2"/>
<evidence type="ECO:0000256" key="3">
    <source>
        <dbReference type="ARBA" id="ARBA00009578"/>
    </source>
</evidence>
<evidence type="ECO:0000256" key="11">
    <source>
        <dbReference type="ARBA" id="ARBA00022982"/>
    </source>
</evidence>
<evidence type="ECO:0000256" key="8">
    <source>
        <dbReference type="ARBA" id="ARBA00022692"/>
    </source>
</evidence>
<dbReference type="SUPFAM" id="SSF81442">
    <property type="entry name" value="Cytochrome c oxidase subunit I-like"/>
    <property type="match status" value="1"/>
</dbReference>
<dbReference type="InterPro" id="IPR014241">
    <property type="entry name" value="Cyt_c_oxidase_su1_bac"/>
</dbReference>
<feature type="transmembrane region" description="Helical" evidence="19">
    <location>
        <begin position="397"/>
        <end position="415"/>
    </location>
</feature>
<evidence type="ECO:0000259" key="21">
    <source>
        <dbReference type="PROSITE" id="PS50855"/>
    </source>
</evidence>
<evidence type="ECO:0000256" key="4">
    <source>
        <dbReference type="ARBA" id="ARBA00022448"/>
    </source>
</evidence>
<evidence type="ECO:0000256" key="18">
    <source>
        <dbReference type="RuleBase" id="RU000370"/>
    </source>
</evidence>
<reference evidence="22 23" key="1">
    <citation type="journal article" date="2014" name="Genome Announc.">
        <title>Draft Genome Sequence of Propane- and Butane-Oxidizing Actinobacterium Rhodococcus ruber IEGM 231.</title>
        <authorList>
            <person name="Ivshina I.B."/>
            <person name="Kuyukina M.S."/>
            <person name="Krivoruchko A.V."/>
            <person name="Barbe V."/>
            <person name="Fischer C."/>
        </authorList>
    </citation>
    <scope>NUCLEOTIDE SEQUENCE [LARGE SCALE GENOMIC DNA]</scope>
</reference>
<keyword evidence="13 19" id="KW-0408">Iron</keyword>
<feature type="transmembrane region" description="Helical" evidence="19">
    <location>
        <begin position="205"/>
        <end position="231"/>
    </location>
</feature>
<evidence type="ECO:0000256" key="15">
    <source>
        <dbReference type="ARBA" id="ARBA00023136"/>
    </source>
</evidence>
<evidence type="ECO:0000256" key="14">
    <source>
        <dbReference type="ARBA" id="ARBA00023008"/>
    </source>
</evidence>
<keyword evidence="11 18" id="KW-0249">Electron transport</keyword>
<feature type="transmembrane region" description="Helical" evidence="19">
    <location>
        <begin position="79"/>
        <end position="104"/>
    </location>
</feature>
<evidence type="ECO:0000256" key="5">
    <source>
        <dbReference type="ARBA" id="ARBA00022475"/>
    </source>
</evidence>
<dbReference type="PRINTS" id="PR01165">
    <property type="entry name" value="CYCOXIDASEI"/>
</dbReference>
<feature type="transmembrane region" description="Helical" evidence="19">
    <location>
        <begin position="287"/>
        <end position="310"/>
    </location>
</feature>
<feature type="transmembrane region" description="Helical" evidence="19">
    <location>
        <begin position="124"/>
        <end position="143"/>
    </location>
</feature>
<dbReference type="RefSeq" id="WP_040273424.1">
    <property type="nucleotide sequence ID" value="NZ_JAPWIV010000048.1"/>
</dbReference>
<feature type="transmembrane region" description="Helical" evidence="19">
    <location>
        <begin position="167"/>
        <end position="193"/>
    </location>
</feature>
<comment type="similarity">
    <text evidence="3 18">Belongs to the heme-copper respiratory oxidase family.</text>
</comment>
<feature type="transmembrane region" description="Helical" evidence="19">
    <location>
        <begin position="469"/>
        <end position="490"/>
    </location>
</feature>
<dbReference type="UniPathway" id="UPA00705"/>
<name>A0A098BRA7_9NOCA</name>
<dbReference type="Gene3D" id="1.20.210.10">
    <property type="entry name" value="Cytochrome c oxidase-like, subunit I domain"/>
    <property type="match status" value="1"/>
</dbReference>
<dbReference type="PROSITE" id="PS50855">
    <property type="entry name" value="COX1"/>
    <property type="match status" value="1"/>
</dbReference>
<feature type="transmembrane region" description="Helical" evidence="19">
    <location>
        <begin position="251"/>
        <end position="275"/>
    </location>
</feature>
<feature type="transmembrane region" description="Helical" evidence="19">
    <location>
        <begin position="37"/>
        <end position="59"/>
    </location>
</feature>
<evidence type="ECO:0000256" key="7">
    <source>
        <dbReference type="ARBA" id="ARBA00022660"/>
    </source>
</evidence>
<evidence type="ECO:0000256" key="9">
    <source>
        <dbReference type="ARBA" id="ARBA00022723"/>
    </source>
</evidence>
<dbReference type="PANTHER" id="PTHR10422">
    <property type="entry name" value="CYTOCHROME C OXIDASE SUBUNIT 1"/>
    <property type="match status" value="1"/>
</dbReference>
<dbReference type="AlphaFoldDB" id="A0A098BRA7"/>
<feature type="transmembrane region" description="Helical" evidence="19">
    <location>
        <begin position="427"/>
        <end position="449"/>
    </location>
</feature>
<keyword evidence="15 19" id="KW-0472">Membrane</keyword>
<dbReference type="Pfam" id="PF00115">
    <property type="entry name" value="COX1"/>
    <property type="match status" value="1"/>
</dbReference>
<keyword evidence="10" id="KW-1278">Translocase</keyword>
<keyword evidence="9 19" id="KW-0479">Metal-binding</keyword>
<comment type="pathway">
    <text evidence="2 19">Energy metabolism; oxidative phosphorylation.</text>
</comment>
<dbReference type="GO" id="GO:0046872">
    <property type="term" value="F:metal ion binding"/>
    <property type="evidence" value="ECO:0007669"/>
    <property type="project" value="UniProtKB-KW"/>
</dbReference>
<keyword evidence="4 18" id="KW-0813">Transport</keyword>
<dbReference type="PROSITE" id="PS00077">
    <property type="entry name" value="COX1_CUB"/>
    <property type="match status" value="1"/>
</dbReference>
<feature type="domain" description="Cytochrome oxidase subunit I profile" evidence="21">
    <location>
        <begin position="20"/>
        <end position="534"/>
    </location>
</feature>
<evidence type="ECO:0000256" key="2">
    <source>
        <dbReference type="ARBA" id="ARBA00004673"/>
    </source>
</evidence>
<evidence type="ECO:0000256" key="12">
    <source>
        <dbReference type="ARBA" id="ARBA00022989"/>
    </source>
</evidence>
<evidence type="ECO:0000313" key="23">
    <source>
        <dbReference type="Proteomes" id="UP000042997"/>
    </source>
</evidence>
<protein>
    <recommendedName>
        <fullName evidence="19">Cytochrome c oxidase subunit 1</fullName>
        <ecNumber evidence="19">7.1.1.9</ecNumber>
    </recommendedName>
</protein>
<keyword evidence="6 18" id="KW-0349">Heme</keyword>
<keyword evidence="8 18" id="KW-0812">Transmembrane</keyword>
<keyword evidence="5 19" id="KW-1003">Cell membrane</keyword>
<dbReference type="InterPro" id="IPR023616">
    <property type="entry name" value="Cyt_c_oxase-like_su1_dom"/>
</dbReference>
<dbReference type="Proteomes" id="UP000042997">
    <property type="component" value="Unassembled WGS sequence"/>
</dbReference>
<dbReference type="PANTHER" id="PTHR10422:SF18">
    <property type="entry name" value="CYTOCHROME C OXIDASE SUBUNIT 1"/>
    <property type="match status" value="1"/>
</dbReference>
<keyword evidence="14 19" id="KW-0186">Copper</keyword>
<accession>A0A098BRA7</accession>
<dbReference type="EC" id="7.1.1.9" evidence="19"/>
<keyword evidence="12 19" id="KW-1133">Transmembrane helix</keyword>
<dbReference type="InterPro" id="IPR023615">
    <property type="entry name" value="Cyt_c_Oxase_su1_BS"/>
</dbReference>
<dbReference type="GO" id="GO:0020037">
    <property type="term" value="F:heme binding"/>
    <property type="evidence" value="ECO:0007669"/>
    <property type="project" value="InterPro"/>
</dbReference>
<dbReference type="NCBIfam" id="TIGR02891">
    <property type="entry name" value="CtaD_CoxA"/>
    <property type="match status" value="1"/>
</dbReference>
<dbReference type="InterPro" id="IPR036927">
    <property type="entry name" value="Cyt_c_oxase-like_su1_sf"/>
</dbReference>
<dbReference type="GO" id="GO:0005886">
    <property type="term" value="C:plasma membrane"/>
    <property type="evidence" value="ECO:0007669"/>
    <property type="project" value="UniProtKB-SubCell"/>
</dbReference>
<evidence type="ECO:0000256" key="20">
    <source>
        <dbReference type="SAM" id="MobiDB-lite"/>
    </source>
</evidence>
<dbReference type="GO" id="GO:0015990">
    <property type="term" value="P:electron transport coupled proton transport"/>
    <property type="evidence" value="ECO:0007669"/>
    <property type="project" value="InterPro"/>
</dbReference>
<evidence type="ECO:0000256" key="19">
    <source>
        <dbReference type="RuleBase" id="RU363061"/>
    </source>
</evidence>
<evidence type="ECO:0000256" key="16">
    <source>
        <dbReference type="ARBA" id="ARBA00025218"/>
    </source>
</evidence>
<dbReference type="InterPro" id="IPR000883">
    <property type="entry name" value="Cyt_C_Oxase_1"/>
</dbReference>
<evidence type="ECO:0000256" key="17">
    <source>
        <dbReference type="ARBA" id="ARBA00047816"/>
    </source>
</evidence>
<dbReference type="GO" id="GO:0016491">
    <property type="term" value="F:oxidoreductase activity"/>
    <property type="evidence" value="ECO:0007669"/>
    <property type="project" value="UniProtKB-KW"/>
</dbReference>
<organism evidence="22 23">
    <name type="scientific">Rhodococcus ruber</name>
    <dbReference type="NCBI Taxonomy" id="1830"/>
    <lineage>
        <taxon>Bacteria</taxon>
        <taxon>Bacillati</taxon>
        <taxon>Actinomycetota</taxon>
        <taxon>Actinomycetes</taxon>
        <taxon>Mycobacteriales</taxon>
        <taxon>Nocardiaceae</taxon>
        <taxon>Rhodococcus</taxon>
    </lineage>
</organism>
<dbReference type="CDD" id="cd01662">
    <property type="entry name" value="Ubiquinol_Oxidase_I"/>
    <property type="match status" value="1"/>
</dbReference>
<comment type="catalytic activity">
    <reaction evidence="17 19">
        <text>4 Fe(II)-[cytochrome c] + O2 + 8 H(+)(in) = 4 Fe(III)-[cytochrome c] + 2 H2O + 4 H(+)(out)</text>
        <dbReference type="Rhea" id="RHEA:11436"/>
        <dbReference type="Rhea" id="RHEA-COMP:10350"/>
        <dbReference type="Rhea" id="RHEA-COMP:14399"/>
        <dbReference type="ChEBI" id="CHEBI:15377"/>
        <dbReference type="ChEBI" id="CHEBI:15378"/>
        <dbReference type="ChEBI" id="CHEBI:15379"/>
        <dbReference type="ChEBI" id="CHEBI:29033"/>
        <dbReference type="ChEBI" id="CHEBI:29034"/>
        <dbReference type="EC" id="7.1.1.9"/>
    </reaction>
</comment>
<evidence type="ECO:0000256" key="13">
    <source>
        <dbReference type="ARBA" id="ARBA00023004"/>
    </source>
</evidence>
<feature type="transmembrane region" description="Helical" evidence="19">
    <location>
        <begin position="355"/>
        <end position="377"/>
    </location>
</feature>
<evidence type="ECO:0000256" key="1">
    <source>
        <dbReference type="ARBA" id="ARBA00004651"/>
    </source>
</evidence>
<evidence type="ECO:0000313" key="22">
    <source>
        <dbReference type="EMBL" id="CDZ90256.1"/>
    </source>
</evidence>
<feature type="region of interest" description="Disordered" evidence="20">
    <location>
        <begin position="558"/>
        <end position="582"/>
    </location>
</feature>
<dbReference type="GO" id="GO:0004129">
    <property type="term" value="F:cytochrome-c oxidase activity"/>
    <property type="evidence" value="ECO:0007669"/>
    <property type="project" value="UniProtKB-EC"/>
</dbReference>
<gene>
    <name evidence="22" type="primary">ctaD</name>
    <name evidence="22" type="ORF">RHRU231_680025</name>
</gene>
<proteinExistence type="inferred from homology"/>
<feature type="transmembrane region" description="Helical" evidence="19">
    <location>
        <begin position="322"/>
        <end position="343"/>
    </location>
</feature>
<keyword evidence="7 18" id="KW-0679">Respiratory chain</keyword>
<evidence type="ECO:0000256" key="6">
    <source>
        <dbReference type="ARBA" id="ARBA00022617"/>
    </source>
</evidence>
<comment type="subcellular location">
    <subcellularLocation>
        <location evidence="1 19">Cell membrane</location>
        <topology evidence="1 19">Multi-pass membrane protein</topology>
    </subcellularLocation>
</comment>
<dbReference type="GO" id="GO:0022904">
    <property type="term" value="P:respiratory electron transport chain"/>
    <property type="evidence" value="ECO:0007669"/>
    <property type="project" value="TreeGrafter"/>
</dbReference>
<dbReference type="FunFam" id="1.20.210.10:FF:000003">
    <property type="entry name" value="Cytochrome c oxidase subunit 1"/>
    <property type="match status" value="1"/>
</dbReference>
<comment type="function">
    <text evidence="16 19">Cytochrome c oxidase is the component of the respiratory chain that catalyzes the reduction of oxygen to water. Subunits 1-3 form the functional core of the enzyme complex. CO I is the catalytic subunit of the enzyme. Electrons originating in cytochrome c are transferred via the copper A center of subunit 2 and heme A of subunit 1 to the bimetallic center formed by heme A3 and copper B.</text>
</comment>
<keyword evidence="22" id="KW-0560">Oxidoreductase</keyword>
<sequence length="582" mass="65237">MNPVVAETRPVRPYPPRYAPKGSVLYRLVTTTDPKTLGMMYIATSFSFFMIGGLMALLIRSELAVPGLQFLSNEQYNQLFTMHGGIMLLLYATPVVFGFANYILPLQIGAPDVAFPRLNAFSYWLYLFGALVVASSLITPGGAPDFGWTSYMPLADDLHSPGVGGNLWFTGLAVAGLGTILGGVNMITTVVCLRAPGMTMFRMPIFTWNILITMILILLVFPLLTAAYMGALVDRVLNGNIYDPATGGVILYQHLFWFFGHPEVYIVALPFFGIISEILPVFSRKPIFGYTGLVYATLAIAALSMAVWAHHMFATGAVLYPYFSFMTFLIAIPTGVKFFNWIGTMWRGQVTFETPMLFAVGFIVTFLFGGLSGVILASPPLDWHVHDSYFVVAHFHYVLFGTIVFATYAGIYFWFPKMTGRLMDERLGKWHFWLTFVGFHTTFLVQHWLGNEGMPRRYADYLPSDGFTTLNTISTVGAFTLGVSTLPFLWNVFKSYRYGQVVTVDDPWGYGNSLEWATSCPPPRHNFYELPRIRSERPAFELHYPHMSKRMRAEAHAGWGSDKREVNVLEGADRTPADRPRA</sequence>
<dbReference type="EMBL" id="CCSD01000081">
    <property type="protein sequence ID" value="CDZ90256.1"/>
    <property type="molecule type" value="Genomic_DNA"/>
</dbReference>
<dbReference type="GO" id="GO:0006119">
    <property type="term" value="P:oxidative phosphorylation"/>
    <property type="evidence" value="ECO:0007669"/>
    <property type="project" value="UniProtKB-UniPathway"/>
</dbReference>
<evidence type="ECO:0000256" key="10">
    <source>
        <dbReference type="ARBA" id="ARBA00022967"/>
    </source>
</evidence>